<dbReference type="OrthoDB" id="2886591at2"/>
<proteinExistence type="predicted"/>
<sequence length="184" mass="21148">MTIENFIWDSHNQSVSWLYDGKVIKETFKNAHFASVNRQKNFVYVEAGKNYSQDQIYHLSFDGGPIFIFDKVNNIVRWLNQDKMVEVNCKKIVNAQLYIGQVVLIITASNGVDRRLQGFALDGTLLFEKEPPQGYKFEYLSTSKNKPSVVCDVGKTNVDAYGRNSWYFTIDTKTGDMTKENLAY</sequence>
<organism evidence="1 2">
    <name type="scientific">Clostridium manihotivorum</name>
    <dbReference type="NCBI Taxonomy" id="2320868"/>
    <lineage>
        <taxon>Bacteria</taxon>
        <taxon>Bacillati</taxon>
        <taxon>Bacillota</taxon>
        <taxon>Clostridia</taxon>
        <taxon>Eubacteriales</taxon>
        <taxon>Clostridiaceae</taxon>
        <taxon>Clostridium</taxon>
    </lineage>
</organism>
<evidence type="ECO:0000313" key="1">
    <source>
        <dbReference type="EMBL" id="QAA33527.1"/>
    </source>
</evidence>
<name>A0A3R5R037_9CLOT</name>
<dbReference type="AlphaFoldDB" id="A0A3R5R037"/>
<protein>
    <submittedName>
        <fullName evidence="1">Uncharacterized protein</fullName>
    </submittedName>
</protein>
<dbReference type="Proteomes" id="UP000286268">
    <property type="component" value="Chromosome"/>
</dbReference>
<dbReference type="RefSeq" id="WP_128214247.1">
    <property type="nucleotide sequence ID" value="NZ_CP025746.1"/>
</dbReference>
<evidence type="ECO:0000313" key="2">
    <source>
        <dbReference type="Proteomes" id="UP000286268"/>
    </source>
</evidence>
<dbReference type="KEGG" id="cmah:C1I91_18780"/>
<reference evidence="1 2" key="1">
    <citation type="submission" date="2018-01" db="EMBL/GenBank/DDBJ databases">
        <title>Genome Sequencing and Assembly of Anaerobacter polyendosporus strain CT4.</title>
        <authorList>
            <person name="Tachaapaikoon C."/>
            <person name="Sutheeworapong S."/>
            <person name="Jenjaroenpun P."/>
            <person name="Wongsurawat T."/>
            <person name="Nookeaw I."/>
            <person name="Cheawchanlertfa P."/>
            <person name="Kosugi A."/>
            <person name="Cheevadhanarak S."/>
            <person name="Ratanakhanokchai K."/>
        </authorList>
    </citation>
    <scope>NUCLEOTIDE SEQUENCE [LARGE SCALE GENOMIC DNA]</scope>
    <source>
        <strain evidence="1 2">CT4</strain>
    </source>
</reference>
<keyword evidence="2" id="KW-1185">Reference proteome</keyword>
<gene>
    <name evidence="1" type="ORF">C1I91_18780</name>
</gene>
<dbReference type="EMBL" id="CP025746">
    <property type="protein sequence ID" value="QAA33527.1"/>
    <property type="molecule type" value="Genomic_DNA"/>
</dbReference>
<accession>A0A3R5R037</accession>